<evidence type="ECO:0000256" key="6">
    <source>
        <dbReference type="SAM" id="MobiDB-lite"/>
    </source>
</evidence>
<dbReference type="HAMAP" id="MF_03040">
    <property type="entry name" value="USB1"/>
    <property type="match status" value="1"/>
</dbReference>
<dbReference type="GO" id="GO:1990838">
    <property type="term" value="F:poly(U)-specific exoribonuclease activity, producing 3' uridine cyclic phosphate ends"/>
    <property type="evidence" value="ECO:0007669"/>
    <property type="project" value="UniProtKB-UniRule"/>
</dbReference>
<dbReference type="STRING" id="106549.A0A540MCU1"/>
<reference evidence="7 8" key="1">
    <citation type="journal article" date="2019" name="G3 (Bethesda)">
        <title>Sequencing of a Wild Apple (Malus baccata) Genome Unravels the Differences Between Cultivated and Wild Apple Species Regarding Disease Resistance and Cold Tolerance.</title>
        <authorList>
            <person name="Chen X."/>
        </authorList>
    </citation>
    <scope>NUCLEOTIDE SEQUENCE [LARGE SCALE GENOMIC DNA]</scope>
    <source>
        <strain evidence="8">cv. Shandingzi</strain>
        <tissue evidence="7">Leaves</tissue>
    </source>
</reference>
<dbReference type="GO" id="GO:0034477">
    <property type="term" value="P:U6 snRNA 3'-end processing"/>
    <property type="evidence" value="ECO:0007669"/>
    <property type="project" value="UniProtKB-UniRule"/>
</dbReference>
<keyword evidence="2 5" id="KW-0378">Hydrolase</keyword>
<dbReference type="Proteomes" id="UP000315295">
    <property type="component" value="Unassembled WGS sequence"/>
</dbReference>
<comment type="similarity">
    <text evidence="5">Belongs to the 2H phosphoesterase superfamily. USB1 family.</text>
</comment>
<evidence type="ECO:0000313" key="8">
    <source>
        <dbReference type="Proteomes" id="UP000315295"/>
    </source>
</evidence>
<comment type="function">
    <text evidence="5">Phosphodiesterase responsible for the U6 snRNA 3' end processing. Acts as an exoribonuclease (RNase) responsible for trimming the poly(U) tract of the last nucleotides in the pre-U6 snRNA molecule, leading to the formation of mature U6 snRNA.</text>
</comment>
<keyword evidence="1 5" id="KW-0540">Nuclease</keyword>
<gene>
    <name evidence="7" type="ORF">C1H46_018158</name>
</gene>
<evidence type="ECO:0000256" key="1">
    <source>
        <dbReference type="ARBA" id="ARBA00022722"/>
    </source>
</evidence>
<keyword evidence="8" id="KW-1185">Reference proteome</keyword>
<dbReference type="EMBL" id="VIEB01000295">
    <property type="protein sequence ID" value="TQD96249.1"/>
    <property type="molecule type" value="Genomic_DNA"/>
</dbReference>
<name>A0A540MCU1_MALBA</name>
<dbReference type="InterPro" id="IPR027521">
    <property type="entry name" value="Usb1"/>
</dbReference>
<dbReference type="PANTHER" id="PTHR13522:SF3">
    <property type="entry name" value="U6 SNRNA PHOSPHODIESTERASE 1"/>
    <property type="match status" value="1"/>
</dbReference>
<dbReference type="GO" id="GO:0005634">
    <property type="term" value="C:nucleus"/>
    <property type="evidence" value="ECO:0007669"/>
    <property type="project" value="UniProtKB-SubCell"/>
</dbReference>
<dbReference type="PANTHER" id="PTHR13522">
    <property type="entry name" value="U6 SNRNA PHOSPHODIESTERASE 1"/>
    <property type="match status" value="1"/>
</dbReference>
<sequence length="383" mass="42683">MEALIASYGNSSSASDSKSPVPPPDLNNSQNPAPALRPPPLPLRESPNSLGFLDLSLSDRPSRVRNFPHVKGNYVVYVYIPVYIPPAPRKEMALFFNKLASLVPGLHAVDVNVPFDILRNDKHKLEQVALGRKLHISLGRTVQVRVHQIDSLVTMLRQKLQNQRRYWIDFSKWEVFVNDDRTRTFVSIEVTAAGLAEITKQIQAVNEVYKFHNLPEFYKVPRPHISVAWALGDISNSLKKVFEGERRSALHLYLQRFFAGIVNDLPNGHFDNVLVVDPRVLEAKSDITDPPSKKISLPPPAMVPPPSLTGQNNVLESLMVESSESAKNPVILGEPSKFTCGDGLYAEAAVGVGEDLVPLPHRWIFKVNGFKQQLRVLVDQAGC</sequence>
<comment type="subcellular location">
    <subcellularLocation>
        <location evidence="5">Nucleus</location>
    </subcellularLocation>
</comment>
<evidence type="ECO:0000256" key="4">
    <source>
        <dbReference type="ARBA" id="ARBA00023242"/>
    </source>
</evidence>
<dbReference type="Gene3D" id="3.90.1140.10">
    <property type="entry name" value="Cyclic phosphodiesterase"/>
    <property type="match status" value="1"/>
</dbReference>
<keyword evidence="3" id="KW-0456">Lyase</keyword>
<organism evidence="7 8">
    <name type="scientific">Malus baccata</name>
    <name type="common">Siberian crab apple</name>
    <name type="synonym">Pyrus baccata</name>
    <dbReference type="NCBI Taxonomy" id="106549"/>
    <lineage>
        <taxon>Eukaryota</taxon>
        <taxon>Viridiplantae</taxon>
        <taxon>Streptophyta</taxon>
        <taxon>Embryophyta</taxon>
        <taxon>Tracheophyta</taxon>
        <taxon>Spermatophyta</taxon>
        <taxon>Magnoliopsida</taxon>
        <taxon>eudicotyledons</taxon>
        <taxon>Gunneridae</taxon>
        <taxon>Pentapetalae</taxon>
        <taxon>rosids</taxon>
        <taxon>fabids</taxon>
        <taxon>Rosales</taxon>
        <taxon>Rosaceae</taxon>
        <taxon>Amygdaloideae</taxon>
        <taxon>Maleae</taxon>
        <taxon>Malus</taxon>
    </lineage>
</organism>
<keyword evidence="4 5" id="KW-0539">Nucleus</keyword>
<feature type="active site" description="Proton donor/acceptor" evidence="5">
    <location>
        <position position="135"/>
    </location>
</feature>
<feature type="compositionally biased region" description="Low complexity" evidence="6">
    <location>
        <begin position="7"/>
        <end position="19"/>
    </location>
</feature>
<dbReference type="GO" id="GO:0016829">
    <property type="term" value="F:lyase activity"/>
    <property type="evidence" value="ECO:0007669"/>
    <property type="project" value="UniProtKB-KW"/>
</dbReference>
<protein>
    <recommendedName>
        <fullName evidence="5">U6 snRNA phosphodiesterase</fullName>
        <ecNumber evidence="5">3.1.4.-</ecNumber>
    </recommendedName>
</protein>
<feature type="active site" description="Proton donor/acceptor" evidence="5">
    <location>
        <position position="224"/>
    </location>
</feature>
<dbReference type="Pfam" id="PF09749">
    <property type="entry name" value="HVSL"/>
    <property type="match status" value="1"/>
</dbReference>
<dbReference type="FunFam" id="3.90.1140.10:FF:000008">
    <property type="entry name" value="U6 snRNA phosphodiesterase"/>
    <property type="match status" value="1"/>
</dbReference>
<evidence type="ECO:0000256" key="5">
    <source>
        <dbReference type="HAMAP-Rule" id="MF_03040"/>
    </source>
</evidence>
<proteinExistence type="inferred from homology"/>
<evidence type="ECO:0000256" key="2">
    <source>
        <dbReference type="ARBA" id="ARBA00022801"/>
    </source>
</evidence>
<comment type="caution">
    <text evidence="7">The sequence shown here is derived from an EMBL/GenBank/DDBJ whole genome shotgun (WGS) entry which is preliminary data.</text>
</comment>
<dbReference type="AlphaFoldDB" id="A0A540MCU1"/>
<evidence type="ECO:0000256" key="3">
    <source>
        <dbReference type="ARBA" id="ARBA00023239"/>
    </source>
</evidence>
<accession>A0A540MCU1</accession>
<evidence type="ECO:0000313" key="7">
    <source>
        <dbReference type="EMBL" id="TQD96249.1"/>
    </source>
</evidence>
<feature type="region of interest" description="Disordered" evidence="6">
    <location>
        <begin position="1"/>
        <end position="41"/>
    </location>
</feature>
<dbReference type="EC" id="3.1.4.-" evidence="5"/>